<dbReference type="OrthoDB" id="2544694at2759"/>
<dbReference type="GO" id="GO:0015711">
    <property type="term" value="P:organic anion transport"/>
    <property type="evidence" value="ECO:0007669"/>
    <property type="project" value="UniProtKB-ARBA"/>
</dbReference>
<reference evidence="8" key="1">
    <citation type="journal article" date="1998" name="FEBS Lett.">
        <title>Molecular cloning and characterization of two novel transport proteins from rat kidney.</title>
        <authorList>
            <person name="Schoemig E."/>
            <person name="Spitzenberger F."/>
            <person name="Engelhardt M."/>
            <person name="Martel F."/>
            <person name="Oerding N."/>
            <person name="Gruendemann D."/>
        </authorList>
    </citation>
    <scope>NUCLEOTIDE SEQUENCE</scope>
    <source>
        <tissue evidence="8">Kidney</tissue>
    </source>
</reference>
<keyword evidence="3 6" id="KW-1133">Transmembrane helix</keyword>
<dbReference type="RGD" id="621104">
    <property type="gene designation" value="Slc22a25"/>
</dbReference>
<evidence type="ECO:0000256" key="6">
    <source>
        <dbReference type="SAM" id="Phobius"/>
    </source>
</evidence>
<feature type="transmembrane region" description="Helical" evidence="6">
    <location>
        <begin position="175"/>
        <end position="198"/>
    </location>
</feature>
<feature type="transmembrane region" description="Helical" evidence="6">
    <location>
        <begin position="466"/>
        <end position="489"/>
    </location>
</feature>
<evidence type="ECO:0000313" key="10">
    <source>
        <dbReference type="RGD" id="621104"/>
    </source>
</evidence>
<evidence type="ECO:0000256" key="4">
    <source>
        <dbReference type="ARBA" id="ARBA00023136"/>
    </source>
</evidence>
<dbReference type="Gene3D" id="1.20.1250.20">
    <property type="entry name" value="MFS general substrate transporter like domains"/>
    <property type="match status" value="1"/>
</dbReference>
<dbReference type="InterPro" id="IPR020846">
    <property type="entry name" value="MFS_dom"/>
</dbReference>
<dbReference type="CDD" id="cd17374">
    <property type="entry name" value="MFS_OAT"/>
    <property type="match status" value="1"/>
</dbReference>
<feature type="transmembrane region" description="Helical" evidence="6">
    <location>
        <begin position="234"/>
        <end position="255"/>
    </location>
</feature>
<dbReference type="GO" id="GO:0005886">
    <property type="term" value="C:plasma membrane"/>
    <property type="evidence" value="ECO:0007669"/>
    <property type="project" value="UniProtKB-SubCell"/>
</dbReference>
<comment type="subcellular location">
    <subcellularLocation>
        <location evidence="1">Cell membrane</location>
        <topology evidence="1">Multi-pass membrane protein</topology>
    </subcellularLocation>
</comment>
<evidence type="ECO:0000256" key="5">
    <source>
        <dbReference type="SAM" id="MobiDB-lite"/>
    </source>
</evidence>
<protein>
    <submittedName>
        <fullName evidence="8">Putative integral membrane transport protein</fullName>
    </submittedName>
    <submittedName>
        <fullName evidence="9">Solute carrier family 22 (Organic anion/cation transporter), member 9</fullName>
    </submittedName>
</protein>
<dbReference type="Pfam" id="PF00083">
    <property type="entry name" value="Sugar_tr"/>
    <property type="match status" value="1"/>
</dbReference>
<dbReference type="AGR" id="RGD:621104"/>
<dbReference type="Proteomes" id="UP000234681">
    <property type="component" value="Chromosome 1"/>
</dbReference>
<dbReference type="HOGENOM" id="CLU_001265_33_3_1"/>
<organism evidence="8">
    <name type="scientific">Rattus norvegicus</name>
    <name type="common">Rat</name>
    <dbReference type="NCBI Taxonomy" id="10116"/>
    <lineage>
        <taxon>Eukaryota</taxon>
        <taxon>Metazoa</taxon>
        <taxon>Chordata</taxon>
        <taxon>Craniata</taxon>
        <taxon>Vertebrata</taxon>
        <taxon>Euteleostomi</taxon>
        <taxon>Mammalia</taxon>
        <taxon>Eutheria</taxon>
        <taxon>Euarchontoglires</taxon>
        <taxon>Glires</taxon>
        <taxon>Rodentia</taxon>
        <taxon>Myomorpha</taxon>
        <taxon>Muroidea</taxon>
        <taxon>Muridae</taxon>
        <taxon>Murinae</taxon>
        <taxon>Rattus</taxon>
    </lineage>
</organism>
<feature type="domain" description="Major facilitator superfamily (MFS) profile" evidence="7">
    <location>
        <begin position="104"/>
        <end position="520"/>
    </location>
</feature>
<feature type="transmembrane region" description="Helical" evidence="6">
    <location>
        <begin position="432"/>
        <end position="454"/>
    </location>
</feature>
<keyword evidence="2 6" id="KW-0812">Transmembrane</keyword>
<evidence type="ECO:0000256" key="1">
    <source>
        <dbReference type="ARBA" id="ARBA00004651"/>
    </source>
</evidence>
<reference evidence="9" key="2">
    <citation type="journal article" date="2005" name="Genome Res.">
        <title>Gene and alternative splicing annotation with AIR.</title>
        <authorList>
            <person name="Florea L."/>
            <person name="Di Francesco V."/>
            <person name="Miller J."/>
            <person name="Turner R."/>
            <person name="Yao A."/>
            <person name="Harris M."/>
            <person name="Walenz B."/>
            <person name="Mobarry C."/>
            <person name="Merkulov G.V."/>
            <person name="Charlab R."/>
            <person name="Dew I."/>
            <person name="Deng Z."/>
            <person name="Istrail S."/>
            <person name="Li P."/>
            <person name="Sutton G."/>
        </authorList>
    </citation>
    <scope>NUCLEOTIDE SEQUENCE</scope>
    <source>
        <strain evidence="9">BN</strain>
    </source>
</reference>
<dbReference type="OMA" id="NERKDSR"/>
<accession>F7ETA0</accession>
<feature type="transmembrane region" description="Helical" evidence="6">
    <location>
        <begin position="378"/>
        <end position="400"/>
    </location>
</feature>
<dbReference type="InterPro" id="IPR005828">
    <property type="entry name" value="MFS_sugar_transport-like"/>
</dbReference>
<dbReference type="GeneID" id="192273"/>
<reference evidence="9" key="3">
    <citation type="submission" date="2005-07" db="EMBL/GenBank/DDBJ databases">
        <authorList>
            <person name="Mural R.J."/>
            <person name="Li P.W."/>
            <person name="Adams M.D."/>
            <person name="Amanatides P.G."/>
            <person name="Baden-Tillson H."/>
            <person name="Barnstead M."/>
            <person name="Chin S.H."/>
            <person name="Dew I."/>
            <person name="Evans C.A."/>
            <person name="Ferriera S."/>
            <person name="Flanigan M."/>
            <person name="Fosler C."/>
            <person name="Glodek A."/>
            <person name="Gu Z."/>
            <person name="Holt R.A."/>
            <person name="Jennings D."/>
            <person name="Kraft C.L."/>
            <person name="Lu F."/>
            <person name="Nguyen T."/>
            <person name="Nusskern D.R."/>
            <person name="Pfannkoch C.M."/>
            <person name="Sitter C."/>
            <person name="Sutton G.G."/>
            <person name="Venter J.C."/>
            <person name="Wang Z."/>
            <person name="Woodage T."/>
            <person name="Zheng X.H."/>
            <person name="Zhong F."/>
        </authorList>
    </citation>
    <scope>NUCLEOTIDE SEQUENCE</scope>
    <source>
        <strain evidence="9">BN</strain>
    </source>
</reference>
<feature type="transmembrane region" description="Helical" evidence="6">
    <location>
        <begin position="407"/>
        <end position="426"/>
    </location>
</feature>
<dbReference type="KEGG" id="rno:192273"/>
<gene>
    <name evidence="10" type="primary">Slc22a25</name>
    <name evidence="9" type="synonym">Slc22a9</name>
    <name evidence="8" type="synonym">UST1r</name>
    <name evidence="9" type="ORF">rCG_48613</name>
</gene>
<feature type="transmembrane region" description="Helical" evidence="6">
    <location>
        <begin position="261"/>
        <end position="279"/>
    </location>
</feature>
<evidence type="ECO:0000256" key="2">
    <source>
        <dbReference type="ARBA" id="ARBA00022692"/>
    </source>
</evidence>
<feature type="transmembrane region" description="Helical" evidence="6">
    <location>
        <begin position="12"/>
        <end position="31"/>
    </location>
</feature>
<feature type="transmembrane region" description="Helical" evidence="6">
    <location>
        <begin position="350"/>
        <end position="372"/>
    </location>
</feature>
<dbReference type="InterPro" id="IPR036259">
    <property type="entry name" value="MFS_trans_sf"/>
</dbReference>
<evidence type="ECO:0000259" key="7">
    <source>
        <dbReference type="PROSITE" id="PS50850"/>
    </source>
</evidence>
<feature type="transmembrane region" description="Helical" evidence="6">
    <location>
        <begin position="204"/>
        <end position="222"/>
    </location>
</feature>
<dbReference type="PANTHER" id="PTHR24064">
    <property type="entry name" value="SOLUTE CARRIER FAMILY 22 MEMBER"/>
    <property type="match status" value="1"/>
</dbReference>
<dbReference type="RefSeq" id="NP_620263.1">
    <property type="nucleotide sequence ID" value="NM_138908.3"/>
</dbReference>
<feature type="transmembrane region" description="Helical" evidence="6">
    <location>
        <begin position="495"/>
        <end position="515"/>
    </location>
</feature>
<dbReference type="EMBL" id="Y09945">
    <property type="protein sequence ID" value="CAA71076.1"/>
    <property type="molecule type" value="mRNA"/>
</dbReference>
<dbReference type="CTD" id="387601"/>
<dbReference type="FunFam" id="1.20.1250.20:FF:000023">
    <property type="entry name" value="Solute carrier family 22 member 6"/>
    <property type="match status" value="1"/>
</dbReference>
<dbReference type="AlphaFoldDB" id="F7ETA0"/>
<dbReference type="SMR" id="F7ETA0"/>
<dbReference type="PROSITE" id="PS50850">
    <property type="entry name" value="MFS"/>
    <property type="match status" value="1"/>
</dbReference>
<evidence type="ECO:0000313" key="8">
    <source>
        <dbReference type="EMBL" id="CAA71076.1"/>
    </source>
</evidence>
<keyword evidence="4 6" id="KW-0472">Membrane</keyword>
<dbReference type="SUPFAM" id="SSF103473">
    <property type="entry name" value="MFS general substrate transporter"/>
    <property type="match status" value="1"/>
</dbReference>
<feature type="region of interest" description="Disordered" evidence="5">
    <location>
        <begin position="525"/>
        <end position="544"/>
    </location>
</feature>
<dbReference type="GO" id="GO:0022857">
    <property type="term" value="F:transmembrane transporter activity"/>
    <property type="evidence" value="ECO:0007669"/>
    <property type="project" value="InterPro"/>
</dbReference>
<name>F7ETA0_RAT</name>
<sequence>MAFQDLLNQVGSLGRFQILQMTFILIFNIIISPHSLLENFTAVIPNHRCWVPILDNDTVSGNDNGNLSQDDLLRVSIPLDSDLRPEKCRRFVQPQWDLLHLNGTFSSVTEPDTEPCVDGWVYDQSTFLSTIITEWDLVCESQSLDSIAKFLFLTGILVGNILYGPLTDRFGRRLILICASLQMAVTETCAAFAPTFLIYCSLRFLAGISFSTVLTNSALLIIEWTRPKFQALATGLLLCAGAIGQTVLAGLAFTVRNWHHLHLAMSVPIFFLLVPTRWLSESARWLIMTNKLQKGLKELIKVAHINGMKNSTDVLTIEVVRTIMKEELEASQTKSSLWDLFRTPNLRKRICLLSLVRFVVWLSVIGLLINFQHLRINVFLLQCLLGIITIPANLVGIFLVNHLGRRISQLFIISLFGISILAIIFVPQEMQILRMVLATFGGVFSFVSVSSALVHANELLPTIIRATALGVIGIAGSTGAALSPLFMILRTYSDSLPWIIYGVLSFLGGLVVLLLPETKNQPLPDSIQDVENEGRASRQGKQNDTLIKVTQF</sequence>
<proteinExistence type="evidence at transcript level"/>
<evidence type="ECO:0000313" key="9">
    <source>
        <dbReference type="EMBL" id="EDM12694.1"/>
    </source>
</evidence>
<evidence type="ECO:0000256" key="3">
    <source>
        <dbReference type="ARBA" id="ARBA00022989"/>
    </source>
</evidence>
<dbReference type="EMBL" id="CH473953">
    <property type="protein sequence ID" value="EDM12694.1"/>
    <property type="molecule type" value="Genomic_DNA"/>
</dbReference>